<proteinExistence type="predicted"/>
<accession>A0A4Y2N8X9</accession>
<dbReference type="EMBL" id="BGPR01008646">
    <property type="protein sequence ID" value="GBN35129.1"/>
    <property type="molecule type" value="Genomic_DNA"/>
</dbReference>
<dbReference type="AlphaFoldDB" id="A0A4Y2N8X9"/>
<evidence type="ECO:0000313" key="2">
    <source>
        <dbReference type="Proteomes" id="UP000499080"/>
    </source>
</evidence>
<sequence>MPDIVWKQFPVPHMCPNQRFGEHYGMDDYILPRREGSIFDICVSFSSRFCTLVSSAECSEPNFAAQILFFGWTFSCEGVFNAYNLIDRLDSKTDPLYLPRDSDTDT</sequence>
<reference evidence="1 2" key="1">
    <citation type="journal article" date="2019" name="Sci. Rep.">
        <title>Orb-weaving spider Araneus ventricosus genome elucidates the spidroin gene catalogue.</title>
        <authorList>
            <person name="Kono N."/>
            <person name="Nakamura H."/>
            <person name="Ohtoshi R."/>
            <person name="Moran D.A.P."/>
            <person name="Shinohara A."/>
            <person name="Yoshida Y."/>
            <person name="Fujiwara M."/>
            <person name="Mori M."/>
            <person name="Tomita M."/>
            <person name="Arakawa K."/>
        </authorList>
    </citation>
    <scope>NUCLEOTIDE SEQUENCE [LARGE SCALE GENOMIC DNA]</scope>
</reference>
<comment type="caution">
    <text evidence="1">The sequence shown here is derived from an EMBL/GenBank/DDBJ whole genome shotgun (WGS) entry which is preliminary data.</text>
</comment>
<keyword evidence="2" id="KW-1185">Reference proteome</keyword>
<gene>
    <name evidence="1" type="ORF">AVEN_133857_1</name>
</gene>
<organism evidence="1 2">
    <name type="scientific">Araneus ventricosus</name>
    <name type="common">Orbweaver spider</name>
    <name type="synonym">Epeira ventricosa</name>
    <dbReference type="NCBI Taxonomy" id="182803"/>
    <lineage>
        <taxon>Eukaryota</taxon>
        <taxon>Metazoa</taxon>
        <taxon>Ecdysozoa</taxon>
        <taxon>Arthropoda</taxon>
        <taxon>Chelicerata</taxon>
        <taxon>Arachnida</taxon>
        <taxon>Araneae</taxon>
        <taxon>Araneomorphae</taxon>
        <taxon>Entelegynae</taxon>
        <taxon>Araneoidea</taxon>
        <taxon>Araneidae</taxon>
        <taxon>Araneus</taxon>
    </lineage>
</organism>
<dbReference type="Proteomes" id="UP000499080">
    <property type="component" value="Unassembled WGS sequence"/>
</dbReference>
<protein>
    <submittedName>
        <fullName evidence="1">Uncharacterized protein</fullName>
    </submittedName>
</protein>
<name>A0A4Y2N8X9_ARAVE</name>
<evidence type="ECO:0000313" key="1">
    <source>
        <dbReference type="EMBL" id="GBN35129.1"/>
    </source>
</evidence>